<evidence type="ECO:0000256" key="2">
    <source>
        <dbReference type="ARBA" id="ARBA00023125"/>
    </source>
</evidence>
<keyword evidence="7" id="KW-1185">Reference proteome</keyword>
<dbReference type="InterPro" id="IPR000281">
    <property type="entry name" value="HTH_RpiR"/>
</dbReference>
<dbReference type="InterPro" id="IPR047640">
    <property type="entry name" value="RpiR-like"/>
</dbReference>
<dbReference type="PROSITE" id="PS51071">
    <property type="entry name" value="HTH_RPIR"/>
    <property type="match status" value="1"/>
</dbReference>
<name>A0ABU1J9R9_9MICC</name>
<dbReference type="Proteomes" id="UP001185069">
    <property type="component" value="Unassembled WGS sequence"/>
</dbReference>
<dbReference type="Pfam" id="PF01418">
    <property type="entry name" value="HTH_6"/>
    <property type="match status" value="1"/>
</dbReference>
<feature type="domain" description="HTH rpiR-type" evidence="4">
    <location>
        <begin position="2"/>
        <end position="78"/>
    </location>
</feature>
<comment type="caution">
    <text evidence="6">The sequence shown here is derived from an EMBL/GenBank/DDBJ whole genome shotgun (WGS) entry which is preliminary data.</text>
</comment>
<evidence type="ECO:0000256" key="3">
    <source>
        <dbReference type="ARBA" id="ARBA00023163"/>
    </source>
</evidence>
<dbReference type="GO" id="GO:0003677">
    <property type="term" value="F:DNA binding"/>
    <property type="evidence" value="ECO:0007669"/>
    <property type="project" value="UniProtKB-KW"/>
</dbReference>
<dbReference type="RefSeq" id="WP_296363790.1">
    <property type="nucleotide sequence ID" value="NZ_BAAAHY010000001.1"/>
</dbReference>
<dbReference type="Gene3D" id="3.40.50.10490">
    <property type="entry name" value="Glucose-6-phosphate isomerase like protein, domain 1"/>
    <property type="match status" value="1"/>
</dbReference>
<organism evidence="6 7">
    <name type="scientific">Arthrobacter russicus</name>
    <dbReference type="NCBI Taxonomy" id="172040"/>
    <lineage>
        <taxon>Bacteria</taxon>
        <taxon>Bacillati</taxon>
        <taxon>Actinomycetota</taxon>
        <taxon>Actinomycetes</taxon>
        <taxon>Micrococcales</taxon>
        <taxon>Micrococcaceae</taxon>
        <taxon>Arthrobacter</taxon>
    </lineage>
</organism>
<dbReference type="PANTHER" id="PTHR30514">
    <property type="entry name" value="GLUCOKINASE"/>
    <property type="match status" value="1"/>
</dbReference>
<dbReference type="CDD" id="cd05013">
    <property type="entry name" value="SIS_RpiR"/>
    <property type="match status" value="1"/>
</dbReference>
<gene>
    <name evidence="6" type="ORF">JOE69_001403</name>
</gene>
<evidence type="ECO:0000259" key="4">
    <source>
        <dbReference type="PROSITE" id="PS51071"/>
    </source>
</evidence>
<dbReference type="InterPro" id="IPR036388">
    <property type="entry name" value="WH-like_DNA-bd_sf"/>
</dbReference>
<keyword evidence="3" id="KW-0804">Transcription</keyword>
<dbReference type="InterPro" id="IPR009057">
    <property type="entry name" value="Homeodomain-like_sf"/>
</dbReference>
<protein>
    <submittedName>
        <fullName evidence="6">DNA-binding MurR/RpiR family transcriptional regulator</fullName>
    </submittedName>
</protein>
<evidence type="ECO:0000313" key="6">
    <source>
        <dbReference type="EMBL" id="MDR6269165.1"/>
    </source>
</evidence>
<dbReference type="SUPFAM" id="SSF53697">
    <property type="entry name" value="SIS domain"/>
    <property type="match status" value="1"/>
</dbReference>
<keyword evidence="2 6" id="KW-0238">DNA-binding</keyword>
<proteinExistence type="predicted"/>
<reference evidence="6 7" key="1">
    <citation type="submission" date="2023-07" db="EMBL/GenBank/DDBJ databases">
        <title>Sequencing the genomes of 1000 actinobacteria strains.</title>
        <authorList>
            <person name="Klenk H.-P."/>
        </authorList>
    </citation>
    <scope>NUCLEOTIDE SEQUENCE [LARGE SCALE GENOMIC DNA]</scope>
    <source>
        <strain evidence="6 7">DSM 14555</strain>
    </source>
</reference>
<dbReference type="EMBL" id="JAVDQF010000001">
    <property type="protein sequence ID" value="MDR6269165.1"/>
    <property type="molecule type" value="Genomic_DNA"/>
</dbReference>
<dbReference type="PANTHER" id="PTHR30514:SF1">
    <property type="entry name" value="HTH-TYPE TRANSCRIPTIONAL REGULATOR HEXR-RELATED"/>
    <property type="match status" value="1"/>
</dbReference>
<sequence length="291" mass="31385">MSDFQALISSHLNELTPAAHRVASVIVDDLRAAVNLTISELAVKAGTSEPTVLRFCRVLGFRGYPQLRLALAAEVGRNAGAEEGLGLSETALRAEDSLADVVAKVRFNETRGIDQTLAGVDLANLDKIARVLDDAAKIHLYGVGAGDLVARDMYYKLFRIGRNAAVYSNPHDALMAGALLGKRDVVMAFSHSGTTAFTLDFVTTARKHGARAVVLTNAPGSPLELEADFSMRTEVRESPFRSGAMSSRLAQLALIDCIFIAVAQRRYDATARALELTREVVAPAQRRDFSL</sequence>
<keyword evidence="1" id="KW-0805">Transcription regulation</keyword>
<evidence type="ECO:0000259" key="5">
    <source>
        <dbReference type="PROSITE" id="PS51464"/>
    </source>
</evidence>
<dbReference type="SUPFAM" id="SSF46689">
    <property type="entry name" value="Homeodomain-like"/>
    <property type="match status" value="1"/>
</dbReference>
<dbReference type="InterPro" id="IPR046348">
    <property type="entry name" value="SIS_dom_sf"/>
</dbReference>
<accession>A0ABU1J9R9</accession>
<evidence type="ECO:0000256" key="1">
    <source>
        <dbReference type="ARBA" id="ARBA00023015"/>
    </source>
</evidence>
<dbReference type="InterPro" id="IPR001347">
    <property type="entry name" value="SIS_dom"/>
</dbReference>
<dbReference type="PROSITE" id="PS51464">
    <property type="entry name" value="SIS"/>
    <property type="match status" value="1"/>
</dbReference>
<dbReference type="Gene3D" id="1.10.10.10">
    <property type="entry name" value="Winged helix-like DNA-binding domain superfamily/Winged helix DNA-binding domain"/>
    <property type="match status" value="1"/>
</dbReference>
<feature type="domain" description="SIS" evidence="5">
    <location>
        <begin position="128"/>
        <end position="268"/>
    </location>
</feature>
<evidence type="ECO:0000313" key="7">
    <source>
        <dbReference type="Proteomes" id="UP001185069"/>
    </source>
</evidence>
<dbReference type="Pfam" id="PF01380">
    <property type="entry name" value="SIS"/>
    <property type="match status" value="1"/>
</dbReference>
<dbReference type="InterPro" id="IPR035472">
    <property type="entry name" value="RpiR-like_SIS"/>
</dbReference>